<gene>
    <name evidence="4" type="ORF">GO493_06965</name>
</gene>
<evidence type="ECO:0008006" key="6">
    <source>
        <dbReference type="Google" id="ProtNLM"/>
    </source>
</evidence>
<keyword evidence="2" id="KW-0472">Membrane</keyword>
<protein>
    <recommendedName>
        <fullName evidence="6">HTH luxR-type domain-containing protein</fullName>
    </recommendedName>
</protein>
<name>A0A7K1U0V2_9BACT</name>
<keyword evidence="2" id="KW-0812">Transmembrane</keyword>
<feature type="signal peptide" evidence="3">
    <location>
        <begin position="1"/>
        <end position="23"/>
    </location>
</feature>
<dbReference type="InterPro" id="IPR036388">
    <property type="entry name" value="WH-like_DNA-bd_sf"/>
</dbReference>
<evidence type="ECO:0000256" key="2">
    <source>
        <dbReference type="SAM" id="Phobius"/>
    </source>
</evidence>
<dbReference type="InterPro" id="IPR016032">
    <property type="entry name" value="Sig_transdc_resp-reg_C-effctor"/>
</dbReference>
<dbReference type="Gene3D" id="1.10.10.10">
    <property type="entry name" value="Winged helix-like DNA-binding domain superfamily/Winged helix DNA-binding domain"/>
    <property type="match status" value="1"/>
</dbReference>
<reference evidence="4 5" key="1">
    <citation type="submission" date="2019-12" db="EMBL/GenBank/DDBJ databases">
        <title>Chitinophaga sp. strain ysch24 (GDMCC 1.1355), whole genome shotgun sequence.</title>
        <authorList>
            <person name="Zhang X."/>
        </authorList>
    </citation>
    <scope>NUCLEOTIDE SEQUENCE [LARGE SCALE GENOMIC DNA]</scope>
    <source>
        <strain evidence="5">ysch24</strain>
    </source>
</reference>
<keyword evidence="1" id="KW-0175">Coiled coil</keyword>
<dbReference type="GO" id="GO:0003677">
    <property type="term" value="F:DNA binding"/>
    <property type="evidence" value="ECO:0007669"/>
    <property type="project" value="InterPro"/>
</dbReference>
<keyword evidence="5" id="KW-1185">Reference proteome</keyword>
<dbReference type="SUPFAM" id="SSF46894">
    <property type="entry name" value="C-terminal effector domain of the bipartite response regulators"/>
    <property type="match status" value="1"/>
</dbReference>
<feature type="coiled-coil region" evidence="1">
    <location>
        <begin position="435"/>
        <end position="479"/>
    </location>
</feature>
<sequence length="604" mass="69954">MRYSLLINVVRISLFIFAGTAQAQQTNLGTETPAQLTRMAEVCRLSEDYQQGITRARQAIQKAMEQNDLTEVTKAYTVLTNILANTKQYALLKKTSDTTMLFAQKAKTSTAMAYALYIQAVLYNTIDNAELAASYCYKSLKAEEQAPDPYIAGKTYYLLYALNSRWDHIENVNTYARKATENALRASDYNLLSNCYTARSVAAEYNYQQSGSTEQRDSILYFLERVEELYRLHPEGIAKKTFGIACINIADYQLKYFQGSEKAKAAAIHYANLARETLKDATGGQEVLASSLGILSMLAMQEKNFLQAENYLLEAYHLMTDLETPYYYTLVNIATSLTSLYEQTGNYTRALEFQKKVTLYNSKLFSEKQALNAQKLEIQYETEKKNNELLMLKQSEKYNRMQKYLYSGIAAISVLGLIFMFRSYHFRLRYSLQREKQLHLEKQEAELQMKLEKEEQSRLKAEQELLEMQQQQLQKEMMASQLQLDHKREMLLQLKEKLNDNGQVNINKIWNEELSLDDDFEDVKLQIQRVHPEFFSQLNEKALQKLTPLDLKLCAYLHLKIDTKKIAQMLHIEPKSVRMSRYRIKQKLGLGKDEDLNLFLQQLG</sequence>
<evidence type="ECO:0000256" key="1">
    <source>
        <dbReference type="SAM" id="Coils"/>
    </source>
</evidence>
<proteinExistence type="predicted"/>
<dbReference type="RefSeq" id="WP_157305417.1">
    <property type="nucleotide sequence ID" value="NZ_WRXN01000002.1"/>
</dbReference>
<keyword evidence="2" id="KW-1133">Transmembrane helix</keyword>
<evidence type="ECO:0000313" key="4">
    <source>
        <dbReference type="EMBL" id="MVT07997.1"/>
    </source>
</evidence>
<feature type="transmembrane region" description="Helical" evidence="2">
    <location>
        <begin position="404"/>
        <end position="424"/>
    </location>
</feature>
<organism evidence="4 5">
    <name type="scientific">Chitinophaga tropicalis</name>
    <dbReference type="NCBI Taxonomy" id="2683588"/>
    <lineage>
        <taxon>Bacteria</taxon>
        <taxon>Pseudomonadati</taxon>
        <taxon>Bacteroidota</taxon>
        <taxon>Chitinophagia</taxon>
        <taxon>Chitinophagales</taxon>
        <taxon>Chitinophagaceae</taxon>
        <taxon>Chitinophaga</taxon>
    </lineage>
</organism>
<dbReference type="AlphaFoldDB" id="A0A7K1U0V2"/>
<evidence type="ECO:0000313" key="5">
    <source>
        <dbReference type="Proteomes" id="UP000461730"/>
    </source>
</evidence>
<comment type="caution">
    <text evidence="4">The sequence shown here is derived from an EMBL/GenBank/DDBJ whole genome shotgun (WGS) entry which is preliminary data.</text>
</comment>
<dbReference type="GO" id="GO:0006355">
    <property type="term" value="P:regulation of DNA-templated transcription"/>
    <property type="evidence" value="ECO:0007669"/>
    <property type="project" value="InterPro"/>
</dbReference>
<dbReference type="EMBL" id="WRXN01000002">
    <property type="protein sequence ID" value="MVT07997.1"/>
    <property type="molecule type" value="Genomic_DNA"/>
</dbReference>
<keyword evidence="3" id="KW-0732">Signal</keyword>
<evidence type="ECO:0000256" key="3">
    <source>
        <dbReference type="SAM" id="SignalP"/>
    </source>
</evidence>
<accession>A0A7K1U0V2</accession>
<dbReference type="Gene3D" id="1.25.40.10">
    <property type="entry name" value="Tetratricopeptide repeat domain"/>
    <property type="match status" value="1"/>
</dbReference>
<dbReference type="InterPro" id="IPR011990">
    <property type="entry name" value="TPR-like_helical_dom_sf"/>
</dbReference>
<dbReference type="Proteomes" id="UP000461730">
    <property type="component" value="Unassembled WGS sequence"/>
</dbReference>
<feature type="chain" id="PRO_5029499242" description="HTH luxR-type domain-containing protein" evidence="3">
    <location>
        <begin position="24"/>
        <end position="604"/>
    </location>
</feature>